<dbReference type="RefSeq" id="WP_277444507.1">
    <property type="nucleotide sequence ID" value="NZ_JAKOAV010000023.1"/>
</dbReference>
<dbReference type="AlphaFoldDB" id="A0A9X4JTP6"/>
<keyword evidence="5" id="KW-1185">Reference proteome</keyword>
<reference evidence="4" key="1">
    <citation type="submission" date="2022-02" db="EMBL/GenBank/DDBJ databases">
        <authorList>
            <person name="Leng L."/>
        </authorList>
    </citation>
    <scope>NUCLEOTIDE SEQUENCE</scope>
    <source>
        <strain evidence="4">JI</strain>
    </source>
</reference>
<dbReference type="GO" id="GO:0016829">
    <property type="term" value="F:lyase activity"/>
    <property type="evidence" value="ECO:0007669"/>
    <property type="project" value="UniProtKB-KW"/>
</dbReference>
<gene>
    <name evidence="4" type="ORF">L7E55_12065</name>
</gene>
<protein>
    <submittedName>
        <fullName evidence="4">Enoyl-CoA hydratase</fullName>
    </submittedName>
</protein>
<organism evidence="4 5">
    <name type="scientific">Pelotomaculum isophthalicicum JI</name>
    <dbReference type="NCBI Taxonomy" id="947010"/>
    <lineage>
        <taxon>Bacteria</taxon>
        <taxon>Bacillati</taxon>
        <taxon>Bacillota</taxon>
        <taxon>Clostridia</taxon>
        <taxon>Eubacteriales</taxon>
        <taxon>Desulfotomaculaceae</taxon>
        <taxon>Pelotomaculum</taxon>
    </lineage>
</organism>
<evidence type="ECO:0000313" key="4">
    <source>
        <dbReference type="EMBL" id="MDF9409084.1"/>
    </source>
</evidence>
<keyword evidence="2" id="KW-0456">Lyase</keyword>
<accession>A0A9X4JTP6</accession>
<dbReference type="PROSITE" id="PS00166">
    <property type="entry name" value="ENOYL_COA_HYDRATASE"/>
    <property type="match status" value="1"/>
</dbReference>
<evidence type="ECO:0000313" key="5">
    <source>
        <dbReference type="Proteomes" id="UP001154312"/>
    </source>
</evidence>
<dbReference type="SUPFAM" id="SSF52096">
    <property type="entry name" value="ClpP/crotonase"/>
    <property type="match status" value="1"/>
</dbReference>
<dbReference type="PANTHER" id="PTHR11941:SF133">
    <property type="entry name" value="1,2-EPOXYPHENYLACETYL-COA ISOMERASE"/>
    <property type="match status" value="1"/>
</dbReference>
<dbReference type="Proteomes" id="UP001154312">
    <property type="component" value="Unassembled WGS sequence"/>
</dbReference>
<comment type="similarity">
    <text evidence="1 3">Belongs to the enoyl-CoA hydratase/isomerase family.</text>
</comment>
<sequence length="262" mass="28586">MFSNIIFKVNDGVANITLNRPDAMNALNYEIIAELTEVLKICQRDETVRALVIAGAGKAFCAGGDVKWMLSARDENWKSAFDSLVDNFNKVILLIRDIEKPVIAAVNGFASGAGFSLAMACDIRIISDKAKFNQAYVNLGLTPDGGSTYFLTLMLGAARVMDLVFTGRVIDAKEALSLGLASELIPAESFAERVEQWARQFAGGPSIAFKQAKTLINEAHRRTLEAQLDLERESIVGASLSNDFEEGLKAFSQKRKPVFKGN</sequence>
<proteinExistence type="inferred from homology"/>
<comment type="caution">
    <text evidence="4">The sequence shown here is derived from an EMBL/GenBank/DDBJ whole genome shotgun (WGS) entry which is preliminary data.</text>
</comment>
<dbReference type="PANTHER" id="PTHR11941">
    <property type="entry name" value="ENOYL-COA HYDRATASE-RELATED"/>
    <property type="match status" value="1"/>
</dbReference>
<dbReference type="Gene3D" id="1.10.12.10">
    <property type="entry name" value="Lyase 2-enoyl-coa Hydratase, Chain A, domain 2"/>
    <property type="match status" value="1"/>
</dbReference>
<dbReference type="CDD" id="cd06558">
    <property type="entry name" value="crotonase-like"/>
    <property type="match status" value="1"/>
</dbReference>
<evidence type="ECO:0000256" key="3">
    <source>
        <dbReference type="RuleBase" id="RU003707"/>
    </source>
</evidence>
<dbReference type="EMBL" id="JAKOAV010000023">
    <property type="protein sequence ID" value="MDF9409084.1"/>
    <property type="molecule type" value="Genomic_DNA"/>
</dbReference>
<dbReference type="InterPro" id="IPR014748">
    <property type="entry name" value="Enoyl-CoA_hydra_C"/>
</dbReference>
<dbReference type="Pfam" id="PF00378">
    <property type="entry name" value="ECH_1"/>
    <property type="match status" value="1"/>
</dbReference>
<dbReference type="InterPro" id="IPR029045">
    <property type="entry name" value="ClpP/crotonase-like_dom_sf"/>
</dbReference>
<dbReference type="InterPro" id="IPR018376">
    <property type="entry name" value="Enoyl-CoA_hyd/isom_CS"/>
</dbReference>
<dbReference type="GO" id="GO:0006635">
    <property type="term" value="P:fatty acid beta-oxidation"/>
    <property type="evidence" value="ECO:0007669"/>
    <property type="project" value="TreeGrafter"/>
</dbReference>
<dbReference type="InterPro" id="IPR001753">
    <property type="entry name" value="Enoyl-CoA_hydra/iso"/>
</dbReference>
<dbReference type="Gene3D" id="3.90.226.10">
    <property type="entry name" value="2-enoyl-CoA Hydratase, Chain A, domain 1"/>
    <property type="match status" value="1"/>
</dbReference>
<name>A0A9X4JTP6_9FIRM</name>
<evidence type="ECO:0000256" key="1">
    <source>
        <dbReference type="ARBA" id="ARBA00005254"/>
    </source>
</evidence>
<evidence type="ECO:0000256" key="2">
    <source>
        <dbReference type="ARBA" id="ARBA00023239"/>
    </source>
</evidence>